<dbReference type="Pfam" id="PF05773">
    <property type="entry name" value="RWD"/>
    <property type="match status" value="1"/>
</dbReference>
<keyword evidence="4 10" id="KW-0547">Nucleotide-binding</keyword>
<dbReference type="GO" id="GO:0009893">
    <property type="term" value="P:positive regulation of metabolic process"/>
    <property type="evidence" value="ECO:0007669"/>
    <property type="project" value="UniProtKB-ARBA"/>
</dbReference>
<keyword evidence="11" id="KW-0175">Coiled coil</keyword>
<dbReference type="EC" id="2.7.11.1" evidence="1"/>
<dbReference type="PROSITE" id="PS50908">
    <property type="entry name" value="RWD"/>
    <property type="match status" value="1"/>
</dbReference>
<dbReference type="GO" id="GO:0005524">
    <property type="term" value="F:ATP binding"/>
    <property type="evidence" value="ECO:0007669"/>
    <property type="project" value="UniProtKB-UniRule"/>
</dbReference>
<evidence type="ECO:0000256" key="11">
    <source>
        <dbReference type="SAM" id="Coils"/>
    </source>
</evidence>
<sequence>MESTTETNDSRARMDEEVQVLEAIFLRNDFEDLRKKDTWKVWRAPEFKLKLYPSSMDITAEEVYAMVEMHVMLPILYPEQLPLIKFTAAKGVCEADLKLLAAHLDDLAEQLRGQEMLFQLCEAIQEFLCDKNRPPEYQSFYDGMIRHQQQLKSSELDAQQLEEQKLRNMENQDVKQIEVELQRREKLRRQTVQKQKALSSVALCNESTNSDATSTSRSQELIELSRSRSTCFAADIDITSFKRCIRLEHPEKCYAEYLGILGCSLECVTISEWKIELVRKTEGNAKFDLELLKEEIAAMAMLRCSYLLNYLTLQVKLPDAHSVEVILLKENNFSMPVSRFLERSVEIPVSQMRQILHDILTAIDYLHSAGITHDDIRLGCLWESTSGFLLSDFRIYQRLKLLTDFAEKEKFTFDALKCEWNRQEDIESRKLTDIFMFGCCMLDLAKGSSNGKQDLSSVPPSFGEEFKELLAHMIVTRPSSRWSADRLLLHSFFYADTKHRRSIDTAFDGEDEMMYPVIVGNDMPHSLLYKQASKRLETEFEVLKSLGRGGFGDVCKVRNKLDGCVYAIKRVPLNPRNKTLNKKITREVKLLSQLNHENVVRYYNSWIEAAAVPTILPPHDEKDQTQVRFATAEKPIVDDSAFLESLCPVPDTGRSVEWSYSAKANASDANSSDSSEAEAGVDTLFDDISFSLDSTSDSDVVIFERDSNQKDESLSVPVSAEVESEKRDDNEKFIDNVHLVQILYIQMEFCEKSTLKLAIDRKEIFSDSRRAWRLFREILEGLNYIHTQGMIHRDLKPSNIFLDSYDHVKIGDFGLAITGVPDANSAENAQFSPNISVSVQLSTDVGTYLYASPEMQTTAGYTSYSQKVDIYSLGIIFFEMFYPMATAMERVLTLCNLRKENIEMPESFRTSVAKKRHVKLLKMMLNHNPVERPSSEQLLKSNYLPPAEIKQTEFEKNINAAMADSQSRQYKYIVCSAVEQQPSTVQDYLYDVDLYKAPFQADLCVLRQNVERVFVDLFCAHGAMRIDTSLLMPKKRRFVDRAGNRVLLMARSGIVVHLPFALRVPFARFVAKNHITHVKRFSIAKVFKERKTVDTHPREYVECAFDIVTSSTNCATAVAELLSVLSDIVDRFSGLKAMNFCVKINHTGLLKVSETNYFRFCGCLVLLYLWADLVIYHSFDLLLGSAVFRYCELHQICAYRISKIS</sequence>
<comment type="catalytic activity">
    <reaction evidence="9">
        <text>L-seryl-[protein] + ATP = O-phospho-L-seryl-[protein] + ADP + H(+)</text>
        <dbReference type="Rhea" id="RHEA:17989"/>
        <dbReference type="Rhea" id="RHEA-COMP:9863"/>
        <dbReference type="Rhea" id="RHEA-COMP:11604"/>
        <dbReference type="ChEBI" id="CHEBI:15378"/>
        <dbReference type="ChEBI" id="CHEBI:29999"/>
        <dbReference type="ChEBI" id="CHEBI:30616"/>
        <dbReference type="ChEBI" id="CHEBI:83421"/>
        <dbReference type="ChEBI" id="CHEBI:456216"/>
        <dbReference type="EC" id="2.7.11.1"/>
    </reaction>
</comment>
<dbReference type="InterPro" id="IPR000719">
    <property type="entry name" value="Prot_kinase_dom"/>
</dbReference>
<keyword evidence="2" id="KW-0723">Serine/threonine-protein kinase</keyword>
<feature type="domain" description="RWD" evidence="13">
    <location>
        <begin position="16"/>
        <end position="131"/>
    </location>
</feature>
<dbReference type="Gene3D" id="3.10.110.10">
    <property type="entry name" value="Ubiquitin Conjugating Enzyme"/>
    <property type="match status" value="1"/>
</dbReference>
<gene>
    <name evidence="14" type="ORF">SBAD_LOCUS1453</name>
</gene>
<dbReference type="Gene3D" id="1.10.510.10">
    <property type="entry name" value="Transferase(Phosphotransferase) domain 1"/>
    <property type="match status" value="2"/>
</dbReference>
<evidence type="ECO:0000256" key="10">
    <source>
        <dbReference type="PROSITE-ProRule" id="PRU10141"/>
    </source>
</evidence>
<dbReference type="SUPFAM" id="SSF54495">
    <property type="entry name" value="UBC-like"/>
    <property type="match status" value="1"/>
</dbReference>
<dbReference type="CDD" id="cd14046">
    <property type="entry name" value="STKc_EIF2AK4_GCN2_rpt2"/>
    <property type="match status" value="1"/>
</dbReference>
<evidence type="ECO:0000256" key="6">
    <source>
        <dbReference type="ARBA" id="ARBA00022840"/>
    </source>
</evidence>
<feature type="domain" description="Protein kinase" evidence="12">
    <location>
        <begin position="230"/>
        <end position="493"/>
    </location>
</feature>
<dbReference type="InterPro" id="IPR016135">
    <property type="entry name" value="UBQ-conjugating_enzyme/RWD"/>
</dbReference>
<feature type="domain" description="Protein kinase" evidence="12">
    <location>
        <begin position="540"/>
        <end position="944"/>
    </location>
</feature>
<name>A0A183ICV9_9BILA</name>
<dbReference type="InterPro" id="IPR050339">
    <property type="entry name" value="CC_SR_Kinase"/>
</dbReference>
<dbReference type="SMART" id="SM00220">
    <property type="entry name" value="S_TKc"/>
    <property type="match status" value="1"/>
</dbReference>
<dbReference type="AlphaFoldDB" id="A0A183ICV9"/>
<dbReference type="PROSITE" id="PS00108">
    <property type="entry name" value="PROTEIN_KINASE_ST"/>
    <property type="match status" value="1"/>
</dbReference>
<proteinExistence type="inferred from homology"/>
<keyword evidence="5" id="KW-0418">Kinase</keyword>
<dbReference type="InterPro" id="IPR011009">
    <property type="entry name" value="Kinase-like_dom_sf"/>
</dbReference>
<dbReference type="PANTHER" id="PTHR11042">
    <property type="entry name" value="EUKARYOTIC TRANSLATION INITIATION FACTOR 2-ALPHA KINASE EIF2-ALPHA KINASE -RELATED"/>
    <property type="match status" value="1"/>
</dbReference>
<dbReference type="FunFam" id="3.10.110.10:FF:000050">
    <property type="entry name" value="eIF-2-alpha kinase GCN2"/>
    <property type="match status" value="1"/>
</dbReference>
<evidence type="ECO:0000256" key="2">
    <source>
        <dbReference type="ARBA" id="ARBA00022527"/>
    </source>
</evidence>
<protein>
    <recommendedName>
        <fullName evidence="1">non-specific serine/threonine protein kinase</fullName>
        <ecNumber evidence="1">2.7.11.1</ecNumber>
    </recommendedName>
</protein>
<dbReference type="InterPro" id="IPR045864">
    <property type="entry name" value="aa-tRNA-synth_II/BPL/LPL"/>
</dbReference>
<dbReference type="Pfam" id="PF00069">
    <property type="entry name" value="Pkinase"/>
    <property type="match status" value="3"/>
</dbReference>
<organism evidence="16">
    <name type="scientific">Soboliphyme baturini</name>
    <dbReference type="NCBI Taxonomy" id="241478"/>
    <lineage>
        <taxon>Eukaryota</taxon>
        <taxon>Metazoa</taxon>
        <taxon>Ecdysozoa</taxon>
        <taxon>Nematoda</taxon>
        <taxon>Enoplea</taxon>
        <taxon>Dorylaimia</taxon>
        <taxon>Dioctophymatida</taxon>
        <taxon>Dioctophymatoidea</taxon>
        <taxon>Soboliphymatidae</taxon>
        <taxon>Soboliphyme</taxon>
    </lineage>
</organism>
<evidence type="ECO:0000256" key="8">
    <source>
        <dbReference type="ARBA" id="ARBA00047899"/>
    </source>
</evidence>
<dbReference type="GO" id="GO:0005829">
    <property type="term" value="C:cytosol"/>
    <property type="evidence" value="ECO:0007669"/>
    <property type="project" value="TreeGrafter"/>
</dbReference>
<dbReference type="Gene3D" id="3.30.200.20">
    <property type="entry name" value="Phosphorylase Kinase, domain 1"/>
    <property type="match status" value="1"/>
</dbReference>
<evidence type="ECO:0000256" key="3">
    <source>
        <dbReference type="ARBA" id="ARBA00022679"/>
    </source>
</evidence>
<dbReference type="Proteomes" id="UP000270296">
    <property type="component" value="Unassembled WGS sequence"/>
</dbReference>
<dbReference type="SUPFAM" id="SSF56112">
    <property type="entry name" value="Protein kinase-like (PK-like)"/>
    <property type="match status" value="2"/>
</dbReference>
<dbReference type="SUPFAM" id="SSF55681">
    <property type="entry name" value="Class II aaRS and biotin synthetases"/>
    <property type="match status" value="1"/>
</dbReference>
<evidence type="ECO:0000313" key="15">
    <source>
        <dbReference type="Proteomes" id="UP000270296"/>
    </source>
</evidence>
<keyword evidence="6 10" id="KW-0067">ATP-binding</keyword>
<reference evidence="16" key="1">
    <citation type="submission" date="2016-06" db="UniProtKB">
        <authorList>
            <consortium name="WormBaseParasite"/>
        </authorList>
    </citation>
    <scope>IDENTIFICATION</scope>
</reference>
<comment type="catalytic activity">
    <reaction evidence="8">
        <text>L-threonyl-[protein] + ATP = O-phospho-L-threonyl-[protein] + ADP + H(+)</text>
        <dbReference type="Rhea" id="RHEA:46608"/>
        <dbReference type="Rhea" id="RHEA-COMP:11060"/>
        <dbReference type="Rhea" id="RHEA-COMP:11605"/>
        <dbReference type="ChEBI" id="CHEBI:15378"/>
        <dbReference type="ChEBI" id="CHEBI:30013"/>
        <dbReference type="ChEBI" id="CHEBI:30616"/>
        <dbReference type="ChEBI" id="CHEBI:61977"/>
        <dbReference type="ChEBI" id="CHEBI:456216"/>
        <dbReference type="EC" id="2.7.11.1"/>
    </reaction>
</comment>
<evidence type="ECO:0000259" key="12">
    <source>
        <dbReference type="PROSITE" id="PS50011"/>
    </source>
</evidence>
<dbReference type="PROSITE" id="PS00107">
    <property type="entry name" value="PROTEIN_KINASE_ATP"/>
    <property type="match status" value="1"/>
</dbReference>
<evidence type="ECO:0000256" key="9">
    <source>
        <dbReference type="ARBA" id="ARBA00048679"/>
    </source>
</evidence>
<reference evidence="14 15" key="2">
    <citation type="submission" date="2018-11" db="EMBL/GenBank/DDBJ databases">
        <authorList>
            <consortium name="Pathogen Informatics"/>
        </authorList>
    </citation>
    <scope>NUCLEOTIDE SEQUENCE [LARGE SCALE GENOMIC DNA]</scope>
</reference>
<feature type="coiled-coil region" evidence="11">
    <location>
        <begin position="144"/>
        <end position="171"/>
    </location>
</feature>
<dbReference type="OrthoDB" id="5915312at2759"/>
<evidence type="ECO:0000256" key="7">
    <source>
        <dbReference type="ARBA" id="ARBA00037982"/>
    </source>
</evidence>
<evidence type="ECO:0000259" key="13">
    <source>
        <dbReference type="PROSITE" id="PS50908"/>
    </source>
</evidence>
<evidence type="ECO:0000256" key="1">
    <source>
        <dbReference type="ARBA" id="ARBA00012513"/>
    </source>
</evidence>
<evidence type="ECO:0000256" key="4">
    <source>
        <dbReference type="ARBA" id="ARBA00022741"/>
    </source>
</evidence>
<accession>A0A183ICV9</accession>
<dbReference type="InterPro" id="IPR006575">
    <property type="entry name" value="RWD_dom"/>
</dbReference>
<dbReference type="WBParaSite" id="SBAD_0000151501-mRNA-1">
    <property type="protein sequence ID" value="SBAD_0000151501-mRNA-1"/>
    <property type="gene ID" value="SBAD_0000151501"/>
</dbReference>
<feature type="binding site" evidence="10">
    <location>
        <position position="569"/>
    </location>
    <ligand>
        <name>ATP</name>
        <dbReference type="ChEBI" id="CHEBI:30616"/>
    </ligand>
</feature>
<evidence type="ECO:0000313" key="14">
    <source>
        <dbReference type="EMBL" id="VDO94375.1"/>
    </source>
</evidence>
<keyword evidence="15" id="KW-1185">Reference proteome</keyword>
<dbReference type="InterPro" id="IPR008271">
    <property type="entry name" value="Ser/Thr_kinase_AS"/>
</dbReference>
<dbReference type="GO" id="GO:1990625">
    <property type="term" value="P:negative regulation of cytoplasmic translational initiation in response to stress"/>
    <property type="evidence" value="ECO:0007669"/>
    <property type="project" value="TreeGrafter"/>
</dbReference>
<dbReference type="PROSITE" id="PS50011">
    <property type="entry name" value="PROTEIN_KINASE_DOM"/>
    <property type="match status" value="2"/>
</dbReference>
<keyword evidence="3" id="KW-0808">Transferase</keyword>
<evidence type="ECO:0000313" key="16">
    <source>
        <dbReference type="WBParaSite" id="SBAD_0000151501-mRNA-1"/>
    </source>
</evidence>
<dbReference type="SMART" id="SM00591">
    <property type="entry name" value="RWD"/>
    <property type="match status" value="1"/>
</dbReference>
<dbReference type="InterPro" id="IPR017441">
    <property type="entry name" value="Protein_kinase_ATP_BS"/>
</dbReference>
<comment type="similarity">
    <text evidence="7">Belongs to the protein kinase superfamily. Ser/Thr protein kinase family. GCN2 subfamily.</text>
</comment>
<dbReference type="GO" id="GO:0005634">
    <property type="term" value="C:nucleus"/>
    <property type="evidence" value="ECO:0007669"/>
    <property type="project" value="TreeGrafter"/>
</dbReference>
<evidence type="ECO:0000256" key="5">
    <source>
        <dbReference type="ARBA" id="ARBA00022777"/>
    </source>
</evidence>
<dbReference type="GO" id="GO:0004694">
    <property type="term" value="F:eukaryotic translation initiation factor 2alpha kinase activity"/>
    <property type="evidence" value="ECO:0007669"/>
    <property type="project" value="TreeGrafter"/>
</dbReference>
<dbReference type="EMBL" id="UZAM01006830">
    <property type="protein sequence ID" value="VDO94375.1"/>
    <property type="molecule type" value="Genomic_DNA"/>
</dbReference>
<dbReference type="CDD" id="cd23823">
    <property type="entry name" value="RWD_GCN2"/>
    <property type="match status" value="1"/>
</dbReference>
<dbReference type="Gene3D" id="3.30.930.10">
    <property type="entry name" value="Bira Bifunctional Protein, Domain 2"/>
    <property type="match status" value="1"/>
</dbReference>
<dbReference type="PANTHER" id="PTHR11042:SF136">
    <property type="entry name" value="EIF-2-ALPHA KINASE GCN2"/>
    <property type="match status" value="1"/>
</dbReference>